<dbReference type="GeneID" id="37023653"/>
<dbReference type="GO" id="GO:0031047">
    <property type="term" value="P:regulatory ncRNA-mediated gene silencing"/>
    <property type="evidence" value="ECO:0007669"/>
    <property type="project" value="UniProtKB-ARBA"/>
</dbReference>
<dbReference type="PANTHER" id="PTHR13165:SF0">
    <property type="entry name" value="SERRATE RNA EFFECTOR MOLECULE HOMOLOG"/>
    <property type="match status" value="1"/>
</dbReference>
<gene>
    <name evidence="7" type="ORF">FA14DRAFT_191551</name>
</gene>
<evidence type="ECO:0000256" key="1">
    <source>
        <dbReference type="ARBA" id="ARBA00004123"/>
    </source>
</evidence>
<evidence type="ECO:0008006" key="9">
    <source>
        <dbReference type="Google" id="ProtNLM"/>
    </source>
</evidence>
<feature type="compositionally biased region" description="Basic and acidic residues" evidence="4">
    <location>
        <begin position="132"/>
        <end position="147"/>
    </location>
</feature>
<dbReference type="EMBL" id="KZ819605">
    <property type="protein sequence ID" value="PWN32438.1"/>
    <property type="molecule type" value="Genomic_DNA"/>
</dbReference>
<feature type="compositionally biased region" description="Basic and acidic residues" evidence="4">
    <location>
        <begin position="74"/>
        <end position="125"/>
    </location>
</feature>
<feature type="compositionally biased region" description="Basic and acidic residues" evidence="4">
    <location>
        <begin position="8"/>
        <end position="21"/>
    </location>
</feature>
<feature type="region of interest" description="Disordered" evidence="4">
    <location>
        <begin position="1"/>
        <end position="167"/>
    </location>
</feature>
<organism evidence="7 8">
    <name type="scientific">Meira miltonrushii</name>
    <dbReference type="NCBI Taxonomy" id="1280837"/>
    <lineage>
        <taxon>Eukaryota</taxon>
        <taxon>Fungi</taxon>
        <taxon>Dikarya</taxon>
        <taxon>Basidiomycota</taxon>
        <taxon>Ustilaginomycotina</taxon>
        <taxon>Exobasidiomycetes</taxon>
        <taxon>Exobasidiales</taxon>
        <taxon>Brachybasidiaceae</taxon>
        <taxon>Meira</taxon>
    </lineage>
</organism>
<dbReference type="GO" id="GO:0016070">
    <property type="term" value="P:RNA metabolic process"/>
    <property type="evidence" value="ECO:0007669"/>
    <property type="project" value="UniProtKB-ARBA"/>
</dbReference>
<proteinExistence type="inferred from homology"/>
<feature type="region of interest" description="Disordered" evidence="4">
    <location>
        <begin position="695"/>
        <end position="731"/>
    </location>
</feature>
<dbReference type="FunCoup" id="A0A316V5Y4">
    <property type="interactions" value="18"/>
</dbReference>
<protein>
    <recommendedName>
        <fullName evidence="9">SERRATE/Ars2 N-terminal domain-containing protein</fullName>
    </recommendedName>
</protein>
<dbReference type="Pfam" id="PF04959">
    <property type="entry name" value="ARS2"/>
    <property type="match status" value="1"/>
</dbReference>
<evidence type="ECO:0000313" key="8">
    <source>
        <dbReference type="Proteomes" id="UP000245771"/>
    </source>
</evidence>
<dbReference type="InterPro" id="IPR007042">
    <property type="entry name" value="SERRATE/Ars2_C"/>
</dbReference>
<dbReference type="OrthoDB" id="342064at2759"/>
<comment type="subcellular location">
    <subcellularLocation>
        <location evidence="1">Nucleus</location>
    </subcellularLocation>
</comment>
<evidence type="ECO:0000256" key="4">
    <source>
        <dbReference type="SAM" id="MobiDB-lite"/>
    </source>
</evidence>
<name>A0A316V5Y4_9BASI</name>
<dbReference type="Proteomes" id="UP000245771">
    <property type="component" value="Unassembled WGS sequence"/>
</dbReference>
<dbReference type="Pfam" id="PF12066">
    <property type="entry name" value="SERRATE_Ars2_N"/>
    <property type="match status" value="1"/>
</dbReference>
<evidence type="ECO:0000256" key="3">
    <source>
        <dbReference type="ARBA" id="ARBA00023242"/>
    </source>
</evidence>
<dbReference type="InterPro" id="IPR021933">
    <property type="entry name" value="SERRATE/Ars2_N"/>
</dbReference>
<feature type="region of interest" description="Disordered" evidence="4">
    <location>
        <begin position="781"/>
        <end position="830"/>
    </location>
</feature>
<feature type="compositionally biased region" description="Basic and acidic residues" evidence="4">
    <location>
        <begin position="46"/>
        <end position="58"/>
    </location>
</feature>
<dbReference type="PANTHER" id="PTHR13165">
    <property type="entry name" value="ARSENITE-RESISTANCE PROTEIN 2"/>
    <property type="match status" value="1"/>
</dbReference>
<dbReference type="RefSeq" id="XP_025352740.1">
    <property type="nucleotide sequence ID" value="XM_025501872.1"/>
</dbReference>
<sequence length="830" mass="93487">MSHYDSYGYDRSDRLFDERDPYGGAAVGYADRGIKRQRSHTPAYDDVYHGSSEREWEHKRRRSREGDWGSTAERSPERGRRSWNELDPEEKEREWRMYERERDVEKEWDRYYAGRGAAEERDPRSRSHREGRHTPEDEFRSAEDSLTRENGAGGRSTRPTDSLKDPMDSRTILTFKRYAQLLRENGKEPAASSNSMEATQILYEKYQEYRKAFQRRAMEQFFEAQKNAPWFREKFGIWPEEEEARAARRRQGRSGKRKAWLNDLRSGALDKINFDVIETREPRKGQVDSHSTQSKYLVATNQAGEREEIDDAESAVLPPESNQLLIRSIPSEIGRSSIEEALKGEEGFQHLALGEPHPLKRYGRVGCAVFEHQSADTMLDIASRLSQTTIEGQRLTFELANRPAQVKLRIAPEYACSLPRLLHDLNQARKALQLFESDDREEARKANGSAALTEEEIDLDASDASEIEQRALHVTFPDGANAEGMRGWLSSILDLKSGQGEGTSTAENDNAINKALLGEDEEGSEAILTKQELLRKNLDLCIDLLRKVYNCDYYSSTVSDFPEELARRVPRCLRYNCAKPMTHLSAIAEKAKLWASNVDTKHELLMRPDDSEISKYGGIDIKAMLIDLAAPYSRQDEAEKHRCIVKVNGEECGKPFKAQIFVQKHVTNKHKEWFNELMTEKIDDARFYNNYVRDPQRPMPVVQPPERNGGTAAAAQSSLGSRLGGYDNSNPAQVSASGNGYYGSGNLVRLGLSSAAAGAGDYARDRFGDSTLGGGSLRMGAITSDPSSVPSAGMSVSRAQLDPRASMAPKSYRDLDAGVPSGAAETELEY</sequence>
<reference evidence="7 8" key="1">
    <citation type="journal article" date="2018" name="Mol. Biol. Evol.">
        <title>Broad Genomic Sampling Reveals a Smut Pathogenic Ancestry of the Fungal Clade Ustilaginomycotina.</title>
        <authorList>
            <person name="Kijpornyongpan T."/>
            <person name="Mondo S.J."/>
            <person name="Barry K."/>
            <person name="Sandor L."/>
            <person name="Lee J."/>
            <person name="Lipzen A."/>
            <person name="Pangilinan J."/>
            <person name="LaButti K."/>
            <person name="Hainaut M."/>
            <person name="Henrissat B."/>
            <person name="Grigoriev I.V."/>
            <person name="Spatafora J.W."/>
            <person name="Aime M.C."/>
        </authorList>
    </citation>
    <scope>NUCLEOTIDE SEQUENCE [LARGE SCALE GENOMIC DNA]</scope>
    <source>
        <strain evidence="7 8">MCA 3882</strain>
    </source>
</reference>
<evidence type="ECO:0000259" key="6">
    <source>
        <dbReference type="Pfam" id="PF12066"/>
    </source>
</evidence>
<accession>A0A316V5Y4</accession>
<keyword evidence="3" id="KW-0539">Nucleus</keyword>
<evidence type="ECO:0000259" key="5">
    <source>
        <dbReference type="Pfam" id="PF04959"/>
    </source>
</evidence>
<evidence type="ECO:0000256" key="2">
    <source>
        <dbReference type="ARBA" id="ARBA00005407"/>
    </source>
</evidence>
<keyword evidence="8" id="KW-1185">Reference proteome</keyword>
<dbReference type="AlphaFoldDB" id="A0A316V5Y4"/>
<dbReference type="InParanoid" id="A0A316V5Y4"/>
<evidence type="ECO:0000313" key="7">
    <source>
        <dbReference type="EMBL" id="PWN32438.1"/>
    </source>
</evidence>
<dbReference type="GO" id="GO:0016604">
    <property type="term" value="C:nuclear body"/>
    <property type="evidence" value="ECO:0007669"/>
    <property type="project" value="TreeGrafter"/>
</dbReference>
<dbReference type="InterPro" id="IPR039727">
    <property type="entry name" value="SE/Ars2"/>
</dbReference>
<dbReference type="STRING" id="1280837.A0A316V5Y4"/>
<feature type="domain" description="SERRATE/Ars2 C-terminal" evidence="5">
    <location>
        <begin position="652"/>
        <end position="774"/>
    </location>
</feature>
<feature type="domain" description="SERRATE/Ars2 N-terminal" evidence="6">
    <location>
        <begin position="202"/>
        <end position="283"/>
    </location>
</feature>
<comment type="similarity">
    <text evidence="2">Belongs to the ARS2 family.</text>
</comment>